<dbReference type="AlphaFoldDB" id="A0A9D1NMG1"/>
<keyword evidence="1" id="KW-0804">Transcription</keyword>
<dbReference type="EMBL" id="DVOR01000098">
    <property type="protein sequence ID" value="HIV09083.1"/>
    <property type="molecule type" value="Genomic_DNA"/>
</dbReference>
<evidence type="ECO:0000256" key="1">
    <source>
        <dbReference type="ARBA" id="ARBA00023163"/>
    </source>
</evidence>
<proteinExistence type="predicted"/>
<evidence type="ECO:0000259" key="2">
    <source>
        <dbReference type="PROSITE" id="PS51913"/>
    </source>
</evidence>
<name>A0A9D1NMG1_9BACT</name>
<reference evidence="3" key="1">
    <citation type="submission" date="2020-10" db="EMBL/GenBank/DDBJ databases">
        <authorList>
            <person name="Gilroy R."/>
        </authorList>
    </citation>
    <scope>NUCLEOTIDE SEQUENCE</scope>
    <source>
        <strain evidence="3">35461</strain>
    </source>
</reference>
<reference evidence="3" key="2">
    <citation type="journal article" date="2021" name="PeerJ">
        <title>Extensive microbial diversity within the chicken gut microbiome revealed by metagenomics and culture.</title>
        <authorList>
            <person name="Gilroy R."/>
            <person name="Ravi A."/>
            <person name="Getino M."/>
            <person name="Pursley I."/>
            <person name="Horton D.L."/>
            <person name="Alikhan N.F."/>
            <person name="Baker D."/>
            <person name="Gharbi K."/>
            <person name="Hall N."/>
            <person name="Watson M."/>
            <person name="Adriaenssens E.M."/>
            <person name="Foster-Nyarko E."/>
            <person name="Jarju S."/>
            <person name="Secka A."/>
            <person name="Antonio M."/>
            <person name="Oren A."/>
            <person name="Chaudhuri R.R."/>
            <person name="La Ragione R."/>
            <person name="Hildebrand F."/>
            <person name="Pallen M.J."/>
        </authorList>
    </citation>
    <scope>NUCLEOTIDE SEQUENCE</scope>
    <source>
        <strain evidence="3">35461</strain>
    </source>
</reference>
<feature type="domain" description="HTH HARE-type" evidence="2">
    <location>
        <begin position="59"/>
        <end position="129"/>
    </location>
</feature>
<dbReference type="Proteomes" id="UP000886845">
    <property type="component" value="Unassembled WGS sequence"/>
</dbReference>
<protein>
    <recommendedName>
        <fullName evidence="2">HTH HARE-type domain-containing protein</fullName>
    </recommendedName>
</protein>
<dbReference type="InterPro" id="IPR007759">
    <property type="entry name" value="Asxl_HARE-HTH"/>
</dbReference>
<evidence type="ECO:0000313" key="3">
    <source>
        <dbReference type="EMBL" id="HIV09083.1"/>
    </source>
</evidence>
<comment type="caution">
    <text evidence="3">The sequence shown here is derived from an EMBL/GenBank/DDBJ whole genome shotgun (WGS) entry which is preliminary data.</text>
</comment>
<gene>
    <name evidence="3" type="ORF">IAC79_03075</name>
</gene>
<evidence type="ECO:0000313" key="4">
    <source>
        <dbReference type="Proteomes" id="UP000886845"/>
    </source>
</evidence>
<dbReference type="PROSITE" id="PS51913">
    <property type="entry name" value="HTH_HARE"/>
    <property type="match status" value="1"/>
</dbReference>
<dbReference type="GO" id="GO:0006355">
    <property type="term" value="P:regulation of DNA-templated transcription"/>
    <property type="evidence" value="ECO:0007669"/>
    <property type="project" value="InterPro"/>
</dbReference>
<sequence>MNDLPLNAPVLVRIGATVCHGTLCQRNARGNCLIRFGGSNSERWVKATCVSLAPQRVYTGLLAIALDLLRQSEIPRTAGDLIRAILAQGLWSPRTGKTPRLTLYGMLYTASHQPVPPVRRLPNGLWELL</sequence>
<accession>A0A9D1NMG1</accession>
<organism evidence="3 4">
    <name type="scientific">Candidatus Spyradenecus faecavium</name>
    <dbReference type="NCBI Taxonomy" id="2840947"/>
    <lineage>
        <taxon>Bacteria</taxon>
        <taxon>Pseudomonadati</taxon>
        <taxon>Lentisphaerota</taxon>
        <taxon>Lentisphaeria</taxon>
        <taxon>Lentisphaerales</taxon>
        <taxon>Lentisphaeraceae</taxon>
        <taxon>Lentisphaeraceae incertae sedis</taxon>
        <taxon>Candidatus Spyradenecus</taxon>
    </lineage>
</organism>